<dbReference type="SUPFAM" id="SSF55961">
    <property type="entry name" value="Bet v1-like"/>
    <property type="match status" value="1"/>
</dbReference>
<feature type="compositionally biased region" description="Low complexity" evidence="1">
    <location>
        <begin position="210"/>
        <end position="225"/>
    </location>
</feature>
<evidence type="ECO:0000313" key="4">
    <source>
        <dbReference type="Proteomes" id="UP000664203"/>
    </source>
</evidence>
<dbReference type="InterPro" id="IPR024500">
    <property type="entry name" value="DUF3074"/>
</dbReference>
<sequence length="773" mass="84526">MAALHSALQSLGPTSFSSVPTVESETVSYLQNAFSEAQTIIDSVPLPSPNDPLVTSRPRSSTSASTASNVSEISSSSARSEPLDPAYTSLQKEWGKPIKLNAKDNPLGMSVYKLGGKDGNGAWFARRSVHEGLGFRKWKLGLQREFPETLQVQGGPGEGNIRGIGGERRVERRGIGGVGTVEVYHLSAQFPGPTTPRDFVTLLLTSSSALSEPESSASRRSSLASDGAKPRTQRFTDIPRHFMVISRPCIHPDCPPRDGFIRGQYESVEFIREIPKKSKKASSTTDLLKAVRPQEDTPPLEKELLLRNAERKLEGSGAQSVDRGGQPNPAAADEVAMEGRKRGKTISFAGSRGASAKGEAIDDPDARDDPEMNPVEWVMITRSDPGGSVPRFMVERGTPGSIVADASKFLDWACKKEHSQDEVEALEKGDMEHVQTKTREELEAYDTNGHLAGLDGEAEGAEASTTSDPCRTSLEMATVPGDPAQQGGLVATVASAAYAGLESYAPQAVIDQLHGHQHTRSMQSIDEVASLPNGIGATLSRSVSSISSVASFASAEDHFDDTLSAKSTTSQTKPSNSKDVAAMSPHEKELAKLNERKKKLDESLAKAREKELKDKEILTSKEEERIQRAEEKHQKEVVKQEERYKKEIAKLEAKRQKDAAKAEERKRKDEDKDEKKRLIREKDEMRQELDVMSKERDILREQVGALQRENTGLVLRLGKREEGKDLLKEVKNEMDEGGRSRSGSLRREKGLGVKGKEATVLAEEKQVDGETMI</sequence>
<comment type="caution">
    <text evidence="3">The sequence shown here is derived from an EMBL/GenBank/DDBJ whole genome shotgun (WGS) entry which is preliminary data.</text>
</comment>
<feature type="region of interest" description="Disordered" evidence="1">
    <location>
        <begin position="563"/>
        <end position="585"/>
    </location>
</feature>
<evidence type="ECO:0000313" key="3">
    <source>
        <dbReference type="EMBL" id="CAF9903783.1"/>
    </source>
</evidence>
<keyword evidence="4" id="KW-1185">Reference proteome</keyword>
<dbReference type="OrthoDB" id="5403181at2759"/>
<reference evidence="3" key="1">
    <citation type="submission" date="2021-03" db="EMBL/GenBank/DDBJ databases">
        <authorList>
            <person name="Tagirdzhanova G."/>
        </authorList>
    </citation>
    <scope>NUCLEOTIDE SEQUENCE</scope>
</reference>
<organism evidence="3 4">
    <name type="scientific">Alectoria fallacina</name>
    <dbReference type="NCBI Taxonomy" id="1903189"/>
    <lineage>
        <taxon>Eukaryota</taxon>
        <taxon>Fungi</taxon>
        <taxon>Dikarya</taxon>
        <taxon>Ascomycota</taxon>
        <taxon>Pezizomycotina</taxon>
        <taxon>Lecanoromycetes</taxon>
        <taxon>OSLEUM clade</taxon>
        <taxon>Lecanoromycetidae</taxon>
        <taxon>Lecanorales</taxon>
        <taxon>Lecanorineae</taxon>
        <taxon>Parmeliaceae</taxon>
        <taxon>Alectoria</taxon>
    </lineage>
</organism>
<feature type="region of interest" description="Disordered" evidence="1">
    <location>
        <begin position="731"/>
        <end position="757"/>
    </location>
</feature>
<dbReference type="Pfam" id="PF11274">
    <property type="entry name" value="DUF3074"/>
    <property type="match status" value="1"/>
</dbReference>
<name>A0A8H3EEM2_9LECA</name>
<feature type="region of interest" description="Disordered" evidence="1">
    <location>
        <begin position="351"/>
        <end position="370"/>
    </location>
</feature>
<dbReference type="EMBL" id="CAJPDR010000002">
    <property type="protein sequence ID" value="CAF9903783.1"/>
    <property type="molecule type" value="Genomic_DNA"/>
</dbReference>
<feature type="compositionally biased region" description="Polar residues" evidence="1">
    <location>
        <begin position="564"/>
        <end position="578"/>
    </location>
</feature>
<proteinExistence type="predicted"/>
<protein>
    <recommendedName>
        <fullName evidence="2">DUF3074 domain-containing protein</fullName>
    </recommendedName>
</protein>
<feature type="domain" description="DUF3074" evidence="2">
    <location>
        <begin position="123"/>
        <end position="413"/>
    </location>
</feature>
<dbReference type="AlphaFoldDB" id="A0A8H3EEM2"/>
<evidence type="ECO:0000256" key="1">
    <source>
        <dbReference type="SAM" id="MobiDB-lite"/>
    </source>
</evidence>
<feature type="compositionally biased region" description="Low complexity" evidence="1">
    <location>
        <begin position="55"/>
        <end position="80"/>
    </location>
</feature>
<dbReference type="PANTHER" id="PTHR40370:SF1">
    <property type="entry name" value="DUF3074 DOMAIN-CONTAINING PROTEIN"/>
    <property type="match status" value="1"/>
</dbReference>
<evidence type="ECO:0000259" key="2">
    <source>
        <dbReference type="Pfam" id="PF11274"/>
    </source>
</evidence>
<feature type="region of interest" description="Disordered" evidence="1">
    <location>
        <begin position="652"/>
        <end position="686"/>
    </location>
</feature>
<feature type="region of interest" description="Disordered" evidence="1">
    <location>
        <begin position="279"/>
        <end position="298"/>
    </location>
</feature>
<accession>A0A8H3EEM2</accession>
<dbReference type="Gene3D" id="3.30.530.20">
    <property type="match status" value="1"/>
</dbReference>
<feature type="region of interest" description="Disordered" evidence="1">
    <location>
        <begin position="210"/>
        <end position="236"/>
    </location>
</feature>
<gene>
    <name evidence="3" type="ORF">ALECFALPRED_002976</name>
</gene>
<dbReference type="Proteomes" id="UP000664203">
    <property type="component" value="Unassembled WGS sequence"/>
</dbReference>
<dbReference type="PANTHER" id="PTHR40370">
    <property type="entry name" value="EXPRESSED PROTEIN"/>
    <property type="match status" value="1"/>
</dbReference>
<feature type="region of interest" description="Disordered" evidence="1">
    <location>
        <begin position="41"/>
        <end position="82"/>
    </location>
</feature>
<dbReference type="InterPro" id="IPR023393">
    <property type="entry name" value="START-like_dom_sf"/>
</dbReference>